<dbReference type="AlphaFoldDB" id="A0A176XHW2"/>
<sequence>MRVSIVLGSLAALMALTACQTLTPEERRARDEATCRGYGFRPGTDSMAGCLLDLDLDRRADNRAWQAQMNRDMFYRPVVVERQIIVRQNP</sequence>
<feature type="chain" id="PRO_5008053553" description="Lipoprotein" evidence="1">
    <location>
        <begin position="21"/>
        <end position="90"/>
    </location>
</feature>
<comment type="caution">
    <text evidence="2">The sequence shown here is derived from an EMBL/GenBank/DDBJ whole genome shotgun (WGS) entry which is preliminary data.</text>
</comment>
<evidence type="ECO:0000313" key="2">
    <source>
        <dbReference type="EMBL" id="OAE48647.1"/>
    </source>
</evidence>
<evidence type="ECO:0008006" key="4">
    <source>
        <dbReference type="Google" id="ProtNLM"/>
    </source>
</evidence>
<keyword evidence="1" id="KW-0732">Signal</keyword>
<reference evidence="2 3" key="1">
    <citation type="submission" date="2016-05" db="EMBL/GenBank/DDBJ databases">
        <authorList>
            <person name="Lavstsen T."/>
            <person name="Jespersen J.S."/>
        </authorList>
    </citation>
    <scope>NUCLEOTIDE SEQUENCE [LARGE SCALE GENOMIC DNA]</scope>
    <source>
        <strain evidence="2 3">KCJ1736</strain>
    </source>
</reference>
<dbReference type="PROSITE" id="PS51257">
    <property type="entry name" value="PROKAR_LIPOPROTEIN"/>
    <property type="match status" value="1"/>
</dbReference>
<proteinExistence type="predicted"/>
<dbReference type="EMBL" id="LXPS01000005">
    <property type="protein sequence ID" value="OAE48647.1"/>
    <property type="molecule type" value="Genomic_DNA"/>
</dbReference>
<evidence type="ECO:0000313" key="3">
    <source>
        <dbReference type="Proteomes" id="UP000077098"/>
    </source>
</evidence>
<evidence type="ECO:0000256" key="1">
    <source>
        <dbReference type="SAM" id="SignalP"/>
    </source>
</evidence>
<name>A0A176XHW2_AGRTU</name>
<dbReference type="RefSeq" id="WP_063947803.1">
    <property type="nucleotide sequence ID" value="NZ_CP072308.1"/>
</dbReference>
<protein>
    <recommendedName>
        <fullName evidence="4">Lipoprotein</fullName>
    </recommendedName>
</protein>
<gene>
    <name evidence="2" type="ORF">A7J57_21795</name>
</gene>
<dbReference type="Proteomes" id="UP000077098">
    <property type="component" value="Unassembled WGS sequence"/>
</dbReference>
<feature type="signal peptide" evidence="1">
    <location>
        <begin position="1"/>
        <end position="20"/>
    </location>
</feature>
<organism evidence="2 3">
    <name type="scientific">Agrobacterium tumefaciens</name>
    <dbReference type="NCBI Taxonomy" id="358"/>
    <lineage>
        <taxon>Bacteria</taxon>
        <taxon>Pseudomonadati</taxon>
        <taxon>Pseudomonadota</taxon>
        <taxon>Alphaproteobacteria</taxon>
        <taxon>Hyphomicrobiales</taxon>
        <taxon>Rhizobiaceae</taxon>
        <taxon>Rhizobium/Agrobacterium group</taxon>
        <taxon>Agrobacterium</taxon>
        <taxon>Agrobacterium tumefaciens complex</taxon>
    </lineage>
</organism>
<accession>A0A176XHW2</accession>